<sequence length="236" mass="25721">MKKVREGIRRPAIGRLGKPLRNTSSEQASPDRVSFRAITTNKPTPPSNQGYLQADGSEGWFYSPFAIGLSQQHPSTQAANKKKKKMRRKRKERQTRTPAKKDTEWSEPDKRGSYTTGVRDCSVTLAYVVVIVMFILKCINLLLAHLVLSFGALAGVARGCVRPATAAALRRYRNGTHPRDGHGTSIMAQQCLQTHADGDLCEAPRGLSPATTEMSNGRSKDAPPPATSPTPSSGPR</sequence>
<feature type="compositionally biased region" description="Basic residues" evidence="1">
    <location>
        <begin position="80"/>
        <end position="93"/>
    </location>
</feature>
<feature type="region of interest" description="Disordered" evidence="1">
    <location>
        <begin position="202"/>
        <end position="236"/>
    </location>
</feature>
<feature type="compositionally biased region" description="Polar residues" evidence="1">
    <location>
        <begin position="37"/>
        <end position="51"/>
    </location>
</feature>
<name>A0A182IWL6_ANOAO</name>
<dbReference type="EnsemblMetazoa" id="AATE006899-RA">
    <property type="protein sequence ID" value="AATE006899-PA.1"/>
    <property type="gene ID" value="AATE006899"/>
</dbReference>
<dbReference type="VEuPathDB" id="VectorBase:AATE006899"/>
<feature type="transmembrane region" description="Helical" evidence="2">
    <location>
        <begin position="117"/>
        <end position="136"/>
    </location>
</feature>
<evidence type="ECO:0000313" key="3">
    <source>
        <dbReference type="EnsemblMetazoa" id="AATE006899-PA.1"/>
    </source>
</evidence>
<feature type="compositionally biased region" description="Pro residues" evidence="1">
    <location>
        <begin position="222"/>
        <end position="236"/>
    </location>
</feature>
<feature type="compositionally biased region" description="Basic and acidic residues" evidence="1">
    <location>
        <begin position="99"/>
        <end position="112"/>
    </location>
</feature>
<protein>
    <submittedName>
        <fullName evidence="3">Uncharacterized protein</fullName>
    </submittedName>
</protein>
<feature type="region of interest" description="Disordered" evidence="1">
    <location>
        <begin position="72"/>
        <end position="114"/>
    </location>
</feature>
<organism evidence="3">
    <name type="scientific">Anopheles atroparvus</name>
    <name type="common">European mosquito</name>
    <dbReference type="NCBI Taxonomy" id="41427"/>
    <lineage>
        <taxon>Eukaryota</taxon>
        <taxon>Metazoa</taxon>
        <taxon>Ecdysozoa</taxon>
        <taxon>Arthropoda</taxon>
        <taxon>Hexapoda</taxon>
        <taxon>Insecta</taxon>
        <taxon>Pterygota</taxon>
        <taxon>Neoptera</taxon>
        <taxon>Endopterygota</taxon>
        <taxon>Diptera</taxon>
        <taxon>Nematocera</taxon>
        <taxon>Culicoidea</taxon>
        <taxon>Culicidae</taxon>
        <taxon>Anophelinae</taxon>
        <taxon>Anopheles</taxon>
    </lineage>
</organism>
<keyword evidence="2" id="KW-0472">Membrane</keyword>
<dbReference type="AlphaFoldDB" id="A0A182IWL6"/>
<feature type="region of interest" description="Disordered" evidence="1">
    <location>
        <begin position="1"/>
        <end position="55"/>
    </location>
</feature>
<evidence type="ECO:0000256" key="2">
    <source>
        <dbReference type="SAM" id="Phobius"/>
    </source>
</evidence>
<proteinExistence type="predicted"/>
<evidence type="ECO:0000256" key="1">
    <source>
        <dbReference type="SAM" id="MobiDB-lite"/>
    </source>
</evidence>
<keyword evidence="2" id="KW-0812">Transmembrane</keyword>
<keyword evidence="2" id="KW-1133">Transmembrane helix</keyword>
<accession>A0A182IWL6</accession>
<reference evidence="3" key="1">
    <citation type="submission" date="2022-08" db="UniProtKB">
        <authorList>
            <consortium name="EnsemblMetazoa"/>
        </authorList>
    </citation>
    <scope>IDENTIFICATION</scope>
    <source>
        <strain evidence="3">EBRO</strain>
    </source>
</reference>